<evidence type="ECO:0000313" key="2">
    <source>
        <dbReference type="Proteomes" id="UP000001363"/>
    </source>
</evidence>
<dbReference type="EMBL" id="CP001283">
    <property type="protein sequence ID" value="ACK89301.1"/>
    <property type="molecule type" value="Genomic_DNA"/>
</dbReference>
<dbReference type="AlphaFoldDB" id="B7JQZ0"/>
<proteinExistence type="predicted"/>
<evidence type="ECO:0000313" key="1">
    <source>
        <dbReference type="EMBL" id="ACK89301.1"/>
    </source>
</evidence>
<organism evidence="1 2">
    <name type="scientific">Bacillus cereus (strain AH820)</name>
    <dbReference type="NCBI Taxonomy" id="405535"/>
    <lineage>
        <taxon>Bacteria</taxon>
        <taxon>Bacillati</taxon>
        <taxon>Bacillota</taxon>
        <taxon>Bacilli</taxon>
        <taxon>Bacillales</taxon>
        <taxon>Bacillaceae</taxon>
        <taxon>Bacillus</taxon>
        <taxon>Bacillus cereus group</taxon>
    </lineage>
</organism>
<protein>
    <submittedName>
        <fullName evidence="1">Uncharacterized protein</fullName>
    </submittedName>
</protein>
<dbReference type="GeneID" id="76787507"/>
<accession>B7JQZ0</accession>
<dbReference type="HOGENOM" id="CLU_210131_0_0_9"/>
<name>B7JQZ0_BACC0</name>
<dbReference type="Proteomes" id="UP000001363">
    <property type="component" value="Chromosome"/>
</dbReference>
<dbReference type="KEGG" id="bcu:BCAH820_4598"/>
<gene>
    <name evidence="1" type="ordered locus">BCAH820_4598</name>
</gene>
<reference evidence="1 2" key="1">
    <citation type="submission" date="2008-10" db="EMBL/GenBank/DDBJ databases">
        <title>Genome sequence of Bacillus cereus AH820.</title>
        <authorList>
            <person name="Dodson R.J."/>
            <person name="Durkin A.S."/>
            <person name="Rosovitz M.J."/>
            <person name="Rasko D.A."/>
            <person name="Hoffmaster A."/>
            <person name="Ravel J."/>
            <person name="Sutton G."/>
        </authorList>
    </citation>
    <scope>NUCLEOTIDE SEQUENCE [LARGE SCALE GENOMIC DNA]</scope>
    <source>
        <strain evidence="1 2">AH820</strain>
    </source>
</reference>
<sequence>MTKKSSPLKLGNETYGTLKIEEVFLQALELYFIRKKEEKSPV</sequence>
<dbReference type="RefSeq" id="WP_000163166.1">
    <property type="nucleotide sequence ID" value="NC_011773.1"/>
</dbReference>